<proteinExistence type="predicted"/>
<name>A0AAN7SXE2_9EURO</name>
<dbReference type="EMBL" id="JAVRRJ010000006">
    <property type="protein sequence ID" value="KAK5083965.1"/>
    <property type="molecule type" value="Genomic_DNA"/>
</dbReference>
<comment type="caution">
    <text evidence="3">The sequence shown here is derived from an EMBL/GenBank/DDBJ whole genome shotgun (WGS) entry which is preliminary data.</text>
</comment>
<evidence type="ECO:0000313" key="3">
    <source>
        <dbReference type="EMBL" id="KAK5083965.1"/>
    </source>
</evidence>
<keyword evidence="4" id="KW-1185">Reference proteome</keyword>
<dbReference type="InterPro" id="IPR024391">
    <property type="entry name" value="LDB19_N"/>
</dbReference>
<feature type="compositionally biased region" description="Basic and acidic residues" evidence="1">
    <location>
        <begin position="431"/>
        <end position="447"/>
    </location>
</feature>
<feature type="region of interest" description="Disordered" evidence="1">
    <location>
        <begin position="1"/>
        <end position="47"/>
    </location>
</feature>
<feature type="compositionally biased region" description="Basic residues" evidence="1">
    <location>
        <begin position="1"/>
        <end position="12"/>
    </location>
</feature>
<dbReference type="Proteomes" id="UP001309876">
    <property type="component" value="Unassembled WGS sequence"/>
</dbReference>
<feature type="compositionally biased region" description="Basic and acidic residues" evidence="1">
    <location>
        <begin position="269"/>
        <end position="279"/>
    </location>
</feature>
<protein>
    <submittedName>
        <fullName evidence="3">Endocytosis regulator</fullName>
    </submittedName>
</protein>
<feature type="domain" description="LDB19 N-terminal" evidence="2">
    <location>
        <begin position="106"/>
        <end position="268"/>
    </location>
</feature>
<feature type="compositionally biased region" description="Basic and acidic residues" evidence="1">
    <location>
        <begin position="13"/>
        <end position="24"/>
    </location>
</feature>
<feature type="region of interest" description="Disordered" evidence="1">
    <location>
        <begin position="256"/>
        <end position="279"/>
    </location>
</feature>
<sequence>MDHILHPTKKDKKRDDSKDRDSRKEKKHGLTIRPALMSKDREAAKKSGLASPGLKAFAPGKFEMIMESPPAILHGSINYSSGALISGRLKLNVEDPTGELRLTDFKMVLEAVTTTKKPVSKDCKDCSTKHETLKEWKFLSEAKTFQKGRLPATTQSQVGSISYAFTVEAHTANGEKLTLVHPLQVWRAMFPGSEKTSIRIFPPTHLTGKVTMPTVVHPIGKFPVTMLLSGVVEKKAESTTRWRLKKMMWRIEENSKVKSTPCEKHKHKAPEGKAIQHTESKQLGNDELKGGWKTDFDTHGGEITLEFEASLATKPVHKATCDVDSQSGLEVRHNLVIELIVAEEFVPNKNTNLITPTGAARVLRMSFNLVVTERGGMAISWDDETPPMYENVPPSPPGYGNPDKTAGVSERATMEDYTGPDFEYVDLEMLPNRDPDQPPVYRQRDPADINVGLPMRDETNPRDSFEAGPSHTRQRLGGFRLDDLEAEPQNAVHRHESVSSNTEDAVDYGEGTTQ</sequence>
<feature type="compositionally biased region" description="Basic and acidic residues" evidence="1">
    <location>
        <begin position="455"/>
        <end position="465"/>
    </location>
</feature>
<accession>A0AAN7SXE2</accession>
<evidence type="ECO:0000256" key="1">
    <source>
        <dbReference type="SAM" id="MobiDB-lite"/>
    </source>
</evidence>
<dbReference type="Pfam" id="PF13002">
    <property type="entry name" value="LDB19"/>
    <property type="match status" value="1"/>
</dbReference>
<reference evidence="3 4" key="1">
    <citation type="submission" date="2023-08" db="EMBL/GenBank/DDBJ databases">
        <title>Black Yeasts Isolated from many extreme environments.</title>
        <authorList>
            <person name="Coleine C."/>
            <person name="Stajich J.E."/>
            <person name="Selbmann L."/>
        </authorList>
    </citation>
    <scope>NUCLEOTIDE SEQUENCE [LARGE SCALE GENOMIC DNA]</scope>
    <source>
        <strain evidence="3 4">CCFEE 5910</strain>
    </source>
</reference>
<dbReference type="AlphaFoldDB" id="A0AAN7SXE2"/>
<feature type="region of interest" description="Disordered" evidence="1">
    <location>
        <begin position="429"/>
        <end position="514"/>
    </location>
</feature>
<gene>
    <name evidence="3" type="primary">LDB19</name>
    <name evidence="3" type="ORF">LTR05_006472</name>
</gene>
<evidence type="ECO:0000259" key="2">
    <source>
        <dbReference type="Pfam" id="PF13002"/>
    </source>
</evidence>
<organism evidence="3 4">
    <name type="scientific">Lithohypha guttulata</name>
    <dbReference type="NCBI Taxonomy" id="1690604"/>
    <lineage>
        <taxon>Eukaryota</taxon>
        <taxon>Fungi</taxon>
        <taxon>Dikarya</taxon>
        <taxon>Ascomycota</taxon>
        <taxon>Pezizomycotina</taxon>
        <taxon>Eurotiomycetes</taxon>
        <taxon>Chaetothyriomycetidae</taxon>
        <taxon>Chaetothyriales</taxon>
        <taxon>Trichomeriaceae</taxon>
        <taxon>Lithohypha</taxon>
    </lineage>
</organism>
<evidence type="ECO:0000313" key="4">
    <source>
        <dbReference type="Proteomes" id="UP001309876"/>
    </source>
</evidence>